<dbReference type="GO" id="GO:0003723">
    <property type="term" value="F:RNA binding"/>
    <property type="evidence" value="ECO:0007669"/>
    <property type="project" value="UniProtKB-KW"/>
</dbReference>
<dbReference type="HOGENOM" id="CLU_039934_0_0_6"/>
<dbReference type="EMBL" id="ACKY01000138">
    <property type="protein sequence ID" value="EEV87315.1"/>
    <property type="molecule type" value="Genomic_DNA"/>
</dbReference>
<dbReference type="GO" id="GO:1990904">
    <property type="term" value="C:ribonucleoprotein complex"/>
    <property type="evidence" value="ECO:0007669"/>
    <property type="project" value="UniProtKB-KW"/>
</dbReference>
<feature type="domain" description="TROVE" evidence="7">
    <location>
        <begin position="54"/>
        <end position="367"/>
    </location>
</feature>
<evidence type="ECO:0000313" key="9">
    <source>
        <dbReference type="Proteomes" id="UP000004870"/>
    </source>
</evidence>
<dbReference type="InterPro" id="IPR008858">
    <property type="entry name" value="TROVE_dom"/>
</dbReference>
<evidence type="ECO:0000256" key="2">
    <source>
        <dbReference type="ARBA" id="ARBA00007814"/>
    </source>
</evidence>
<dbReference type="SUPFAM" id="SSF53300">
    <property type="entry name" value="vWA-like"/>
    <property type="match status" value="1"/>
</dbReference>
<reference evidence="8 9" key="1">
    <citation type="submission" date="2009-08" db="EMBL/GenBank/DDBJ databases">
        <authorList>
            <person name="Qin X."/>
            <person name="Bachman B."/>
            <person name="Battles P."/>
            <person name="Bell A."/>
            <person name="Bess C."/>
            <person name="Bickham C."/>
            <person name="Chaboub L."/>
            <person name="Chen D."/>
            <person name="Coyle M."/>
            <person name="Deiros D.R."/>
            <person name="Dinh H."/>
            <person name="Forbes L."/>
            <person name="Fowler G."/>
            <person name="Francisco L."/>
            <person name="Fu Q."/>
            <person name="Gubbala S."/>
            <person name="Hale W."/>
            <person name="Han Y."/>
            <person name="Hemphill L."/>
            <person name="Highlander S.K."/>
            <person name="Hirani K."/>
            <person name="Hogues M."/>
            <person name="Jackson L."/>
            <person name="Jakkamsetti A."/>
            <person name="Javaid M."/>
            <person name="Jiang H."/>
            <person name="Korchina V."/>
            <person name="Kovar C."/>
            <person name="Lara F."/>
            <person name="Lee S."/>
            <person name="Mata R."/>
            <person name="Mathew T."/>
            <person name="Moen C."/>
            <person name="Morales K."/>
            <person name="Munidasa M."/>
            <person name="Nazareth L."/>
            <person name="Ngo R."/>
            <person name="Nguyen L."/>
            <person name="Okwuonu G."/>
            <person name="Ongeri F."/>
            <person name="Patil S."/>
            <person name="Petrosino J."/>
            <person name="Pham C."/>
            <person name="Pham P."/>
            <person name="Pu L.-L."/>
            <person name="Puazo M."/>
            <person name="Raj R."/>
            <person name="Reid J."/>
            <person name="Rouhana J."/>
            <person name="Saada N."/>
            <person name="Shang Y."/>
            <person name="Simmons D."/>
            <person name="Thornton R."/>
            <person name="Warren J."/>
            <person name="Weissenberger G."/>
            <person name="Zhang J."/>
            <person name="Zhang L."/>
            <person name="Zhou C."/>
            <person name="Zhu D."/>
            <person name="Muzny D."/>
            <person name="Worley K."/>
            <person name="Gibbs R."/>
        </authorList>
    </citation>
    <scope>NUCLEOTIDE SEQUENCE [LARGE SCALE GENOMIC DNA]</scope>
    <source>
        <strain evidence="9">ATCC 15826 / DSM 8339 / NCTC 10426 / 6573</strain>
    </source>
</reference>
<evidence type="ECO:0000256" key="3">
    <source>
        <dbReference type="ARBA" id="ARBA00022490"/>
    </source>
</evidence>
<dbReference type="PANTHER" id="PTHR14202">
    <property type="entry name" value="60 KDA RIBONUCLEOPROTEIN SSA/RO"/>
    <property type="match status" value="1"/>
</dbReference>
<dbReference type="PANTHER" id="PTHR14202:SF0">
    <property type="entry name" value="RNA-BINDING PROTEIN RO60"/>
    <property type="match status" value="1"/>
</dbReference>
<protein>
    <submittedName>
        <fullName evidence="8">TROVE domain protein</fullName>
    </submittedName>
</protein>
<evidence type="ECO:0000313" key="8">
    <source>
        <dbReference type="EMBL" id="EEV87315.1"/>
    </source>
</evidence>
<dbReference type="InterPro" id="IPR040322">
    <property type="entry name" value="TROVE2"/>
</dbReference>
<dbReference type="Proteomes" id="UP000004870">
    <property type="component" value="Unassembled WGS sequence"/>
</dbReference>
<keyword evidence="6" id="KW-0687">Ribonucleoprotein</keyword>
<sequence>MQHGASGECRQDYISKTTSCHDLSPSQIHIRRTKIMANFKLFPSRKQKQTATDTYNEAGGRAYTQTPAQQLAQLAATGCLNSTYYASAESQLTQVLELARQVSPEFLAKTAIYARERGYMKDMPALLLAVLAVRDVALCAAVFDRVVDSGKMLRNFAQIVRSGVVGRKSFGTRPKKLIQHWLNTATETQLLNAAIGNNPSLADVVKMVHPQPREAWRAAWFAWLIGKPYEYAALPPLTAAFETYKRNKSKPRGALPPVPFQMLTALNLDGDAWAQIAKNGSWQQVRQNLNTFARHGVFDKDKHNKDRHIRSVAAKLRDPAAIARAHAMPYQLLTTWQAAGDAIPGTIRDALQDAMEIAVQNVPQLPGNIVVCPDVSGSMQSPVTGYRAGATSKTRCIDVAALISAAVLRHNPQARVIPFEMVTVNVRLNPRDSIMTNAEKLADIGGGGTACSAPLRLLNREKARVDMVIIVSDNESWADQVHGHKSALLAEWDTLKRRCPQAKLVCIDIQPYVTTPAKNRADILNIGGFSDHVFTLLGDFATHNSGDDHWVRNIEAIELLREAA</sequence>
<evidence type="ECO:0000256" key="5">
    <source>
        <dbReference type="ARBA" id="ARBA00022884"/>
    </source>
</evidence>
<dbReference type="GO" id="GO:0046872">
    <property type="term" value="F:metal ion binding"/>
    <property type="evidence" value="ECO:0007669"/>
    <property type="project" value="UniProtKB-KW"/>
</dbReference>
<evidence type="ECO:0000259" key="7">
    <source>
        <dbReference type="PROSITE" id="PS50988"/>
    </source>
</evidence>
<dbReference type="PROSITE" id="PS50988">
    <property type="entry name" value="TROVE"/>
    <property type="match status" value="1"/>
</dbReference>
<name>C8NDH6_CARH6</name>
<keyword evidence="3" id="KW-0963">Cytoplasm</keyword>
<gene>
    <name evidence="8" type="ORF">HMPREF0198_2554</name>
</gene>
<dbReference type="Pfam" id="PF25045">
    <property type="entry name" value="vWA_Ro60"/>
    <property type="match status" value="1"/>
</dbReference>
<accession>C8NDH6</accession>
<evidence type="ECO:0000256" key="6">
    <source>
        <dbReference type="ARBA" id="ARBA00023274"/>
    </source>
</evidence>
<keyword evidence="4" id="KW-0479">Metal-binding</keyword>
<dbReference type="InterPro" id="IPR037214">
    <property type="entry name" value="TROVE_dom_sf"/>
</dbReference>
<keyword evidence="9" id="KW-1185">Reference proteome</keyword>
<evidence type="ECO:0000256" key="1">
    <source>
        <dbReference type="ARBA" id="ARBA00004496"/>
    </source>
</evidence>
<dbReference type="Gene3D" id="3.40.50.410">
    <property type="entry name" value="von Willebrand factor, type A domain"/>
    <property type="match status" value="1"/>
</dbReference>
<dbReference type="SUPFAM" id="SSF140864">
    <property type="entry name" value="TROVE domain-like"/>
    <property type="match status" value="1"/>
</dbReference>
<comment type="similarity">
    <text evidence="2">Belongs to the Ro 60 kDa family.</text>
</comment>
<organism evidence="8 9">
    <name type="scientific">Cardiobacterium hominis (strain ATCC 15826 / DSM 8339 / NCTC 10426 / 6573)</name>
    <dbReference type="NCBI Taxonomy" id="638300"/>
    <lineage>
        <taxon>Bacteria</taxon>
        <taxon>Pseudomonadati</taxon>
        <taxon>Pseudomonadota</taxon>
        <taxon>Gammaproteobacteria</taxon>
        <taxon>Cardiobacteriales</taxon>
        <taxon>Cardiobacteriaceae</taxon>
        <taxon>Cardiobacterium</taxon>
    </lineage>
</organism>
<keyword evidence="5" id="KW-0694">RNA-binding</keyword>
<dbReference type="InterPro" id="IPR036465">
    <property type="entry name" value="vWFA_dom_sf"/>
</dbReference>
<dbReference type="InterPro" id="IPR056800">
    <property type="entry name" value="vWA_Ro60"/>
</dbReference>
<dbReference type="STRING" id="2718.CHUV0807_0046"/>
<dbReference type="AlphaFoldDB" id="C8NDH6"/>
<comment type="subcellular location">
    <subcellularLocation>
        <location evidence="1">Cytoplasm</location>
    </subcellularLocation>
</comment>
<evidence type="ECO:0000256" key="4">
    <source>
        <dbReference type="ARBA" id="ARBA00022723"/>
    </source>
</evidence>
<comment type="caution">
    <text evidence="8">The sequence shown here is derived from an EMBL/GenBank/DDBJ whole genome shotgun (WGS) entry which is preliminary data.</text>
</comment>
<proteinExistence type="inferred from homology"/>
<dbReference type="GO" id="GO:0005737">
    <property type="term" value="C:cytoplasm"/>
    <property type="evidence" value="ECO:0007669"/>
    <property type="project" value="UniProtKB-SubCell"/>
</dbReference>